<reference evidence="2" key="1">
    <citation type="submission" date="2020-03" db="EMBL/GenBank/DDBJ databases">
        <authorList>
            <person name="Weist P."/>
        </authorList>
    </citation>
    <scope>NUCLEOTIDE SEQUENCE</scope>
</reference>
<feature type="region of interest" description="Disordered" evidence="1">
    <location>
        <begin position="1"/>
        <end position="88"/>
    </location>
</feature>
<feature type="compositionally biased region" description="Basic and acidic residues" evidence="1">
    <location>
        <begin position="1"/>
        <end position="26"/>
    </location>
</feature>
<gene>
    <name evidence="2" type="ORF">PLEPLA_LOCUS23025</name>
</gene>
<dbReference type="AlphaFoldDB" id="A0A9N7UNP0"/>
<evidence type="ECO:0000313" key="3">
    <source>
        <dbReference type="Proteomes" id="UP001153269"/>
    </source>
</evidence>
<evidence type="ECO:0000256" key="1">
    <source>
        <dbReference type="SAM" id="MobiDB-lite"/>
    </source>
</evidence>
<feature type="compositionally biased region" description="Pro residues" evidence="1">
    <location>
        <begin position="119"/>
        <end position="132"/>
    </location>
</feature>
<evidence type="ECO:0000313" key="2">
    <source>
        <dbReference type="EMBL" id="CAB1434923.1"/>
    </source>
</evidence>
<organism evidence="2 3">
    <name type="scientific">Pleuronectes platessa</name>
    <name type="common">European plaice</name>
    <dbReference type="NCBI Taxonomy" id="8262"/>
    <lineage>
        <taxon>Eukaryota</taxon>
        <taxon>Metazoa</taxon>
        <taxon>Chordata</taxon>
        <taxon>Craniata</taxon>
        <taxon>Vertebrata</taxon>
        <taxon>Euteleostomi</taxon>
        <taxon>Actinopterygii</taxon>
        <taxon>Neopterygii</taxon>
        <taxon>Teleostei</taxon>
        <taxon>Neoteleostei</taxon>
        <taxon>Acanthomorphata</taxon>
        <taxon>Carangaria</taxon>
        <taxon>Pleuronectiformes</taxon>
        <taxon>Pleuronectoidei</taxon>
        <taxon>Pleuronectidae</taxon>
        <taxon>Pleuronectes</taxon>
    </lineage>
</organism>
<name>A0A9N7UNP0_PLEPL</name>
<feature type="region of interest" description="Disordered" evidence="1">
    <location>
        <begin position="114"/>
        <end position="143"/>
    </location>
</feature>
<feature type="compositionally biased region" description="Basic and acidic residues" evidence="1">
    <location>
        <begin position="52"/>
        <end position="69"/>
    </location>
</feature>
<protein>
    <submittedName>
        <fullName evidence="2">Uncharacterized protein</fullName>
    </submittedName>
</protein>
<dbReference type="EMBL" id="CADEAL010001713">
    <property type="protein sequence ID" value="CAB1434923.1"/>
    <property type="molecule type" value="Genomic_DNA"/>
</dbReference>
<accession>A0A9N7UNP0</accession>
<keyword evidence="3" id="KW-1185">Reference proteome</keyword>
<comment type="caution">
    <text evidence="2">The sequence shown here is derived from an EMBL/GenBank/DDBJ whole genome shotgun (WGS) entry which is preliminary data.</text>
</comment>
<sequence length="143" mass="15526">MGTERTVEEKQIEERRRGTWKGREGLSRPMCIDGSGMREPPKGEEGCAPLHGQRESERAEQRGETEGERTRRRKGAPDDMGLCDGRDPPDVHCSGLPAGGLTLGEVGGVVDGLVGVPHNPFPPPPPPPPPHPPRSRVSLARQY</sequence>
<dbReference type="Proteomes" id="UP001153269">
    <property type="component" value="Unassembled WGS sequence"/>
</dbReference>
<proteinExistence type="predicted"/>